<feature type="signal peptide" evidence="1">
    <location>
        <begin position="1"/>
        <end position="29"/>
    </location>
</feature>
<dbReference type="Proteomes" id="UP001500301">
    <property type="component" value="Unassembled WGS sequence"/>
</dbReference>
<keyword evidence="1" id="KW-0732">Signal</keyword>
<proteinExistence type="predicted"/>
<sequence length="445" mass="47844">MKLTFRRAVATLGAAATILGTAAAMPASAAGGPVGPAPRPSAGDCLWVHTFTADDTDDNYAFPDSGAHYWAAAFTIPEGARLDLAGRFAHARYQSLNSYDIATNAPVDALNDVSTRPDPGARNPYLPGASRVGETGRDYTVHVSPEQVPAGDRADNTLYAGVPGQSSQLLLYRVYLPDRGRDLTGGTGIPKPRLTLADGTVLTGARACAALRASTDKPAVAMFPMATYLALRNQPGKPATFPARQDPQWLSYYNLQFNVQCIYYGLCTGTPARVNQQYANIDNKYVSAQASTGFGEVLTLRGKLPVTPRTLHRQPRMAADVDMRYWSLCTNESMATTRVEDCVYDEDVVTDADGWYTIVVTRAEDRPANAVARCGVTWLEAPVRGDGAGNLGDDLLLMRNMLPSADFAHAVQNTRVPGDEKAVMGDYLPTSQYSTTAEFAARGCR</sequence>
<name>A0ABP6W883_9ACTN</name>
<accession>A0ABP6W883</accession>
<organism evidence="2 3">
    <name type="scientific">Nocardioides daeguensis</name>
    <dbReference type="NCBI Taxonomy" id="908359"/>
    <lineage>
        <taxon>Bacteria</taxon>
        <taxon>Bacillati</taxon>
        <taxon>Actinomycetota</taxon>
        <taxon>Actinomycetes</taxon>
        <taxon>Propionibacteriales</taxon>
        <taxon>Nocardioidaceae</taxon>
        <taxon>Nocardioides</taxon>
    </lineage>
</organism>
<gene>
    <name evidence="2" type="ORF">GCM10022263_38920</name>
</gene>
<evidence type="ECO:0008006" key="4">
    <source>
        <dbReference type="Google" id="ProtNLM"/>
    </source>
</evidence>
<evidence type="ECO:0000313" key="3">
    <source>
        <dbReference type="Proteomes" id="UP001500301"/>
    </source>
</evidence>
<evidence type="ECO:0000256" key="1">
    <source>
        <dbReference type="SAM" id="SignalP"/>
    </source>
</evidence>
<comment type="caution">
    <text evidence="2">The sequence shown here is derived from an EMBL/GenBank/DDBJ whole genome shotgun (WGS) entry which is preliminary data.</text>
</comment>
<feature type="chain" id="PRO_5046296291" description="Secreted protein" evidence="1">
    <location>
        <begin position="30"/>
        <end position="445"/>
    </location>
</feature>
<protein>
    <recommendedName>
        <fullName evidence="4">Secreted protein</fullName>
    </recommendedName>
</protein>
<dbReference type="RefSeq" id="WP_257441368.1">
    <property type="nucleotide sequence ID" value="NZ_BAABBB010000023.1"/>
</dbReference>
<keyword evidence="3" id="KW-1185">Reference proteome</keyword>
<dbReference type="EMBL" id="BAABBB010000023">
    <property type="protein sequence ID" value="GAA3548104.1"/>
    <property type="molecule type" value="Genomic_DNA"/>
</dbReference>
<evidence type="ECO:0000313" key="2">
    <source>
        <dbReference type="EMBL" id="GAA3548104.1"/>
    </source>
</evidence>
<reference evidence="3" key="1">
    <citation type="journal article" date="2019" name="Int. J. Syst. Evol. Microbiol.">
        <title>The Global Catalogue of Microorganisms (GCM) 10K type strain sequencing project: providing services to taxonomists for standard genome sequencing and annotation.</title>
        <authorList>
            <consortium name="The Broad Institute Genomics Platform"/>
            <consortium name="The Broad Institute Genome Sequencing Center for Infectious Disease"/>
            <person name="Wu L."/>
            <person name="Ma J."/>
        </authorList>
    </citation>
    <scope>NUCLEOTIDE SEQUENCE [LARGE SCALE GENOMIC DNA]</scope>
    <source>
        <strain evidence="3">JCM 17460</strain>
    </source>
</reference>